<dbReference type="OrthoDB" id="8478645at2"/>
<dbReference type="EMBL" id="RAHJ01000018">
    <property type="protein sequence ID" value="RJX68171.1"/>
    <property type="molecule type" value="Genomic_DNA"/>
</dbReference>
<evidence type="ECO:0000313" key="3">
    <source>
        <dbReference type="Proteomes" id="UP000284322"/>
    </source>
</evidence>
<comment type="caution">
    <text evidence="2">The sequence shown here is derived from an EMBL/GenBank/DDBJ whole genome shotgun (WGS) entry which is preliminary data.</text>
</comment>
<keyword evidence="3" id="KW-1185">Reference proteome</keyword>
<keyword evidence="1" id="KW-0472">Membrane</keyword>
<evidence type="ECO:0008006" key="4">
    <source>
        <dbReference type="Google" id="ProtNLM"/>
    </source>
</evidence>
<feature type="transmembrane region" description="Helical" evidence="1">
    <location>
        <begin position="65"/>
        <end position="83"/>
    </location>
</feature>
<dbReference type="Proteomes" id="UP000284322">
    <property type="component" value="Unassembled WGS sequence"/>
</dbReference>
<dbReference type="RefSeq" id="WP_120109437.1">
    <property type="nucleotide sequence ID" value="NZ_RAHJ01000018.1"/>
</dbReference>
<organism evidence="2 3">
    <name type="scientific">Tsuneonella suprasediminis</name>
    <dbReference type="NCBI Taxonomy" id="2306996"/>
    <lineage>
        <taxon>Bacteria</taxon>
        <taxon>Pseudomonadati</taxon>
        <taxon>Pseudomonadota</taxon>
        <taxon>Alphaproteobacteria</taxon>
        <taxon>Sphingomonadales</taxon>
        <taxon>Erythrobacteraceae</taxon>
        <taxon>Tsuneonella</taxon>
    </lineage>
</organism>
<keyword evidence="1" id="KW-0812">Transmembrane</keyword>
<sequence length="214" mass="23531">MTTSTGELQPAGEAWDAVRADSSIQYAPIPQPKTAQPPAWLETVFKWLTEVLGPVGRWLVNAWPVLKWALLALAIAALLYLLWKLIGPTLGWRPQKHSDSYREDEWQPTHAAALALLEDADRLAAEGCFDEATHLLLQRSVTQIADARPDLVDPSSTARELAALPALPDAARAAFGTIATRVERSLFALRTLGADDWQIARDAYAAFALERIAR</sequence>
<dbReference type="AlphaFoldDB" id="A0A419R2L2"/>
<name>A0A419R2L2_9SPHN</name>
<reference evidence="2 3" key="1">
    <citation type="submission" date="2018-09" db="EMBL/GenBank/DDBJ databases">
        <title>Altererythrobacter sp.Ery1 and Ery12, the genome sequencing of novel strains in genus Alterythrobacter.</title>
        <authorList>
            <person name="Cheng H."/>
            <person name="Wu Y.-H."/>
            <person name="Fang C."/>
            <person name="Xu X.-W."/>
        </authorList>
    </citation>
    <scope>NUCLEOTIDE SEQUENCE [LARGE SCALE GENOMIC DNA]</scope>
    <source>
        <strain evidence="2 3">Ery12</strain>
    </source>
</reference>
<proteinExistence type="predicted"/>
<evidence type="ECO:0000313" key="2">
    <source>
        <dbReference type="EMBL" id="RJX68171.1"/>
    </source>
</evidence>
<protein>
    <recommendedName>
        <fullName evidence="4">DUF4129 domain-containing protein</fullName>
    </recommendedName>
</protein>
<gene>
    <name evidence="2" type="ORF">D6858_09685</name>
</gene>
<evidence type="ECO:0000256" key="1">
    <source>
        <dbReference type="SAM" id="Phobius"/>
    </source>
</evidence>
<keyword evidence="1" id="KW-1133">Transmembrane helix</keyword>
<accession>A0A419R2L2</accession>